<reference evidence="1" key="1">
    <citation type="submission" date="2022-10" db="EMBL/GenBank/DDBJ databases">
        <title>Culturing micro-colonial fungi from biological soil crusts in the Mojave desert and describing Neophaeococcomyces mojavensis, and introducing the new genera and species Taxawa tesnikishii.</title>
        <authorList>
            <person name="Kurbessoian T."/>
            <person name="Stajich J.E."/>
        </authorList>
    </citation>
    <scope>NUCLEOTIDE SEQUENCE</scope>
    <source>
        <strain evidence="1">JES_112</strain>
    </source>
</reference>
<dbReference type="Proteomes" id="UP001172386">
    <property type="component" value="Unassembled WGS sequence"/>
</dbReference>
<sequence length="252" mass="27377">MAATPGFALPNTQYRPSPFNHSGQVPTEWVDFQGGGFSSHLSGQTVTLQQPQSSHSQPHSFERFSNGSPNQGSAPTQHSGMPGYTVAMSDLQRPSSQPVFNHPTQTAMSQPTLAQGGLTRFASNPQTGARPDGLGLPHGSELGKAITGLLARIEHMEKMIGDLQARNEHMEKIIADLQARLANTPQTALNEKVIASQFRAMDKKCFQNETRTNEITAWIRNLESTLSIPPATGERVVDDNSFSELLSDETNL</sequence>
<gene>
    <name evidence="1" type="ORF">H2198_006255</name>
</gene>
<accession>A0ACC3A3F7</accession>
<proteinExistence type="predicted"/>
<evidence type="ECO:0000313" key="1">
    <source>
        <dbReference type="EMBL" id="KAJ9654737.1"/>
    </source>
</evidence>
<keyword evidence="2" id="KW-1185">Reference proteome</keyword>
<name>A0ACC3A3F7_9EURO</name>
<protein>
    <submittedName>
        <fullName evidence="1">Uncharacterized protein</fullName>
    </submittedName>
</protein>
<organism evidence="1 2">
    <name type="scientific">Neophaeococcomyces mojaviensis</name>
    <dbReference type="NCBI Taxonomy" id="3383035"/>
    <lineage>
        <taxon>Eukaryota</taxon>
        <taxon>Fungi</taxon>
        <taxon>Dikarya</taxon>
        <taxon>Ascomycota</taxon>
        <taxon>Pezizomycotina</taxon>
        <taxon>Eurotiomycetes</taxon>
        <taxon>Chaetothyriomycetidae</taxon>
        <taxon>Chaetothyriales</taxon>
        <taxon>Chaetothyriales incertae sedis</taxon>
        <taxon>Neophaeococcomyces</taxon>
    </lineage>
</organism>
<dbReference type="EMBL" id="JAPDRQ010000113">
    <property type="protein sequence ID" value="KAJ9654737.1"/>
    <property type="molecule type" value="Genomic_DNA"/>
</dbReference>
<comment type="caution">
    <text evidence="1">The sequence shown here is derived from an EMBL/GenBank/DDBJ whole genome shotgun (WGS) entry which is preliminary data.</text>
</comment>
<evidence type="ECO:0000313" key="2">
    <source>
        <dbReference type="Proteomes" id="UP001172386"/>
    </source>
</evidence>